<evidence type="ECO:0000313" key="12">
    <source>
        <dbReference type="Proteomes" id="UP001334084"/>
    </source>
</evidence>
<dbReference type="InterPro" id="IPR011527">
    <property type="entry name" value="ABC1_TM_dom"/>
</dbReference>
<dbReference type="PANTHER" id="PTHR24221:SF654">
    <property type="entry name" value="ATP-BINDING CASSETTE SUB-FAMILY B MEMBER 6"/>
    <property type="match status" value="1"/>
</dbReference>
<dbReference type="GO" id="GO:0016887">
    <property type="term" value="F:ATP hydrolysis activity"/>
    <property type="evidence" value="ECO:0007669"/>
    <property type="project" value="InterPro"/>
</dbReference>
<keyword evidence="4" id="KW-0067">ATP-binding</keyword>
<feature type="transmembrane region" description="Helical" evidence="8">
    <location>
        <begin position="133"/>
        <end position="159"/>
    </location>
</feature>
<dbReference type="SUPFAM" id="SSF52540">
    <property type="entry name" value="P-loop containing nucleoside triphosphate hydrolases"/>
    <property type="match status" value="1"/>
</dbReference>
<feature type="transmembrane region" description="Helical" evidence="8">
    <location>
        <begin position="273"/>
        <end position="293"/>
    </location>
</feature>
<feature type="transmembrane region" description="Helical" evidence="8">
    <location>
        <begin position="20"/>
        <end position="41"/>
    </location>
</feature>
<proteinExistence type="inferred from homology"/>
<dbReference type="GO" id="GO:0016020">
    <property type="term" value="C:membrane"/>
    <property type="evidence" value="ECO:0007669"/>
    <property type="project" value="UniProtKB-SubCell"/>
</dbReference>
<keyword evidence="6 8" id="KW-0472">Membrane</keyword>
<dbReference type="GO" id="GO:0140359">
    <property type="term" value="F:ABC-type transporter activity"/>
    <property type="evidence" value="ECO:0007669"/>
    <property type="project" value="InterPro"/>
</dbReference>
<dbReference type="CDD" id="cd03228">
    <property type="entry name" value="ABCC_MRP_Like"/>
    <property type="match status" value="1"/>
</dbReference>
<gene>
    <name evidence="11" type="ORF">VNE69_09113</name>
</gene>
<dbReference type="Pfam" id="PF00664">
    <property type="entry name" value="ABC_membrane"/>
    <property type="match status" value="1"/>
</dbReference>
<dbReference type="InterPro" id="IPR003593">
    <property type="entry name" value="AAA+_ATPase"/>
</dbReference>
<evidence type="ECO:0000259" key="10">
    <source>
        <dbReference type="PROSITE" id="PS50929"/>
    </source>
</evidence>
<feature type="transmembrane region" description="Helical" evidence="8">
    <location>
        <begin position="165"/>
        <end position="182"/>
    </location>
</feature>
<organism evidence="11 12">
    <name type="scientific">Vairimorpha necatrix</name>
    <dbReference type="NCBI Taxonomy" id="6039"/>
    <lineage>
        <taxon>Eukaryota</taxon>
        <taxon>Fungi</taxon>
        <taxon>Fungi incertae sedis</taxon>
        <taxon>Microsporidia</taxon>
        <taxon>Nosematidae</taxon>
        <taxon>Vairimorpha</taxon>
    </lineage>
</organism>
<evidence type="ECO:0000256" key="3">
    <source>
        <dbReference type="ARBA" id="ARBA00022741"/>
    </source>
</evidence>
<dbReference type="SMART" id="SM00382">
    <property type="entry name" value="AAA"/>
    <property type="match status" value="1"/>
</dbReference>
<dbReference type="InterPro" id="IPR036640">
    <property type="entry name" value="ABC1_TM_sf"/>
</dbReference>
<feature type="transmembrane region" description="Helical" evidence="8">
    <location>
        <begin position="62"/>
        <end position="85"/>
    </location>
</feature>
<evidence type="ECO:0000256" key="6">
    <source>
        <dbReference type="ARBA" id="ARBA00023136"/>
    </source>
</evidence>
<dbReference type="PROSITE" id="PS50929">
    <property type="entry name" value="ABC_TM1F"/>
    <property type="match status" value="1"/>
</dbReference>
<evidence type="ECO:0000256" key="2">
    <source>
        <dbReference type="ARBA" id="ARBA00022692"/>
    </source>
</evidence>
<dbReference type="PROSITE" id="PS00211">
    <property type="entry name" value="ABC_TRANSPORTER_1"/>
    <property type="match status" value="1"/>
</dbReference>
<dbReference type="GO" id="GO:0005524">
    <property type="term" value="F:ATP binding"/>
    <property type="evidence" value="ECO:0007669"/>
    <property type="project" value="UniProtKB-KW"/>
</dbReference>
<keyword evidence="12" id="KW-1185">Reference proteome</keyword>
<name>A0AAX4JFC7_9MICR</name>
<dbReference type="Gene3D" id="1.20.1560.10">
    <property type="entry name" value="ABC transporter type 1, transmembrane domain"/>
    <property type="match status" value="1"/>
</dbReference>
<dbReference type="InterPro" id="IPR039421">
    <property type="entry name" value="Type_1_exporter"/>
</dbReference>
<reference evidence="11" key="1">
    <citation type="journal article" date="2024" name="BMC Genomics">
        <title>Functional annotation of a divergent genome using sequence and structure-based similarity.</title>
        <authorList>
            <person name="Svedberg D."/>
            <person name="Winiger R.R."/>
            <person name="Berg A."/>
            <person name="Sharma H."/>
            <person name="Tellgren-Roth C."/>
            <person name="Debrunner-Vossbrinck B.A."/>
            <person name="Vossbrinck C.R."/>
            <person name="Barandun J."/>
        </authorList>
    </citation>
    <scope>NUCLEOTIDE SEQUENCE</scope>
    <source>
        <strain evidence="11">Illinois isolate</strain>
    </source>
</reference>
<dbReference type="PROSITE" id="PS50893">
    <property type="entry name" value="ABC_TRANSPORTER_2"/>
    <property type="match status" value="1"/>
</dbReference>
<dbReference type="GeneID" id="90542392"/>
<dbReference type="SUPFAM" id="SSF90123">
    <property type="entry name" value="ABC transporter transmembrane region"/>
    <property type="match status" value="1"/>
</dbReference>
<evidence type="ECO:0000259" key="9">
    <source>
        <dbReference type="PROSITE" id="PS50893"/>
    </source>
</evidence>
<evidence type="ECO:0000256" key="1">
    <source>
        <dbReference type="ARBA" id="ARBA00004141"/>
    </source>
</evidence>
<keyword evidence="5 8" id="KW-1133">Transmembrane helix</keyword>
<sequence length="621" mass="73228">MNKDTKILFNFLNDYKLYKIFIFIVLTLIFIFAYIEVTVCFDEIELLKNIGNKSKLDKCITLMIIIFLKKLGVYVVMHLLPIISLYFLTKAYRICICFYILKALNLNQLTYFKIGPNSIRSILDRKVFQTVNGLHRFLFEFSYSITSIISIIIVMYIYFNIYLTLFSIGIMFLVLILVVPIAKVRTIIRNRYTSQYDLVINNLYRITYNYDIIKSSKNEDLELVTLASQCRNIKYYGIRSAILSAFTGFLSKSMVTLHHSLVFYLILNKNKYFNVHTVAGFILFNKLFCGLRFQFNRFRNEYNTLLQYYTDIINNDWDEIRYDIENLKLYYEYKNFDNKDKEIKIKVENDKLKDQKMFQVDKNKEISDYMDFEIIKSTIIETQKGDLIRDGTKKFIFNDNISFQDFVLTIEDKILTTPANFRIKKGEKVGIVGKNGVGKSTLVNVFLRFKDYKGSIYIDNVEMRNIYKIDQRDKVSFIPQEPGILYGTIADNLLYNSQNMSVPDIPKLCTMYNMNFKDYKMDVGDNGKFLSGGEKQRISFLRGVIKNGDIFILDEPTANMDPKSEKNLIDMMHNFLLDKTIFAIIHKHHLLKKFDKIVGIYDKEIIVYNSYEKFLENSHLY</sequence>
<dbReference type="PANTHER" id="PTHR24221">
    <property type="entry name" value="ATP-BINDING CASSETTE SUB-FAMILY B"/>
    <property type="match status" value="1"/>
</dbReference>
<keyword evidence="2 8" id="KW-0812">Transmembrane</keyword>
<evidence type="ECO:0000256" key="7">
    <source>
        <dbReference type="ARBA" id="ARBA00024363"/>
    </source>
</evidence>
<dbReference type="InterPro" id="IPR017871">
    <property type="entry name" value="ABC_transporter-like_CS"/>
</dbReference>
<feature type="domain" description="ABC transporter" evidence="9">
    <location>
        <begin position="401"/>
        <end position="620"/>
    </location>
</feature>
<dbReference type="KEGG" id="vnx:VNE69_09113"/>
<dbReference type="InterPro" id="IPR027417">
    <property type="entry name" value="P-loop_NTPase"/>
</dbReference>
<protein>
    <submittedName>
        <fullName evidence="11">ABC transporter</fullName>
    </submittedName>
</protein>
<dbReference type="Proteomes" id="UP001334084">
    <property type="component" value="Chromosome 9"/>
</dbReference>
<dbReference type="RefSeq" id="XP_065330703.1">
    <property type="nucleotide sequence ID" value="XM_065474631.1"/>
</dbReference>
<dbReference type="Gene3D" id="3.40.50.300">
    <property type="entry name" value="P-loop containing nucleotide triphosphate hydrolases"/>
    <property type="match status" value="1"/>
</dbReference>
<dbReference type="AlphaFoldDB" id="A0AAX4JFC7"/>
<dbReference type="Pfam" id="PF00005">
    <property type="entry name" value="ABC_tran"/>
    <property type="match status" value="1"/>
</dbReference>
<evidence type="ECO:0000256" key="4">
    <source>
        <dbReference type="ARBA" id="ARBA00022840"/>
    </source>
</evidence>
<evidence type="ECO:0000313" key="11">
    <source>
        <dbReference type="EMBL" id="WUR04558.1"/>
    </source>
</evidence>
<accession>A0AAX4JFC7</accession>
<comment type="subcellular location">
    <subcellularLocation>
        <location evidence="1">Membrane</location>
        <topology evidence="1">Multi-pass membrane protein</topology>
    </subcellularLocation>
</comment>
<feature type="transmembrane region" description="Helical" evidence="8">
    <location>
        <begin position="241"/>
        <end position="267"/>
    </location>
</feature>
<feature type="domain" description="ABC transmembrane type-1" evidence="10">
    <location>
        <begin position="102"/>
        <end position="307"/>
    </location>
</feature>
<evidence type="ECO:0000256" key="5">
    <source>
        <dbReference type="ARBA" id="ARBA00022989"/>
    </source>
</evidence>
<keyword evidence="3" id="KW-0547">Nucleotide-binding</keyword>
<dbReference type="EMBL" id="CP142734">
    <property type="protein sequence ID" value="WUR04558.1"/>
    <property type="molecule type" value="Genomic_DNA"/>
</dbReference>
<dbReference type="InterPro" id="IPR003439">
    <property type="entry name" value="ABC_transporter-like_ATP-bd"/>
</dbReference>
<evidence type="ECO:0000256" key="8">
    <source>
        <dbReference type="SAM" id="Phobius"/>
    </source>
</evidence>
<comment type="similarity">
    <text evidence="7">Belongs to the ABC transporter superfamily. ABCB family. Heavy Metal importer (TC 3.A.1.210) subfamily.</text>
</comment>